<evidence type="ECO:0000256" key="1">
    <source>
        <dbReference type="SAM" id="MobiDB-lite"/>
    </source>
</evidence>
<dbReference type="AlphaFoldDB" id="S8ACQ1"/>
<dbReference type="EMBL" id="AQGS01000526">
    <property type="protein sequence ID" value="EPS38841.1"/>
    <property type="molecule type" value="Genomic_DNA"/>
</dbReference>
<proteinExistence type="predicted"/>
<evidence type="ECO:0000313" key="2">
    <source>
        <dbReference type="EMBL" id="EPS38841.1"/>
    </source>
</evidence>
<evidence type="ECO:0000313" key="3">
    <source>
        <dbReference type="Proteomes" id="UP000015100"/>
    </source>
</evidence>
<gene>
    <name evidence="2" type="ORF">H072_7431</name>
</gene>
<name>S8ACQ1_DACHA</name>
<reference evidence="3" key="2">
    <citation type="submission" date="2013-04" db="EMBL/GenBank/DDBJ databases">
        <title>Genomic mechanisms accounting for the adaptation to parasitism in nematode-trapping fungi.</title>
        <authorList>
            <person name="Ahren D.G."/>
        </authorList>
    </citation>
    <scope>NUCLEOTIDE SEQUENCE [LARGE SCALE GENOMIC DNA]</scope>
    <source>
        <strain evidence="3">CBS 200.50</strain>
    </source>
</reference>
<accession>S8ACQ1</accession>
<keyword evidence="3" id="KW-1185">Reference proteome</keyword>
<organism evidence="2 3">
    <name type="scientific">Dactylellina haptotyla (strain CBS 200.50)</name>
    <name type="common">Nematode-trapping fungus</name>
    <name type="synonym">Monacrosporium haptotylum</name>
    <dbReference type="NCBI Taxonomy" id="1284197"/>
    <lineage>
        <taxon>Eukaryota</taxon>
        <taxon>Fungi</taxon>
        <taxon>Dikarya</taxon>
        <taxon>Ascomycota</taxon>
        <taxon>Pezizomycotina</taxon>
        <taxon>Orbiliomycetes</taxon>
        <taxon>Orbiliales</taxon>
        <taxon>Orbiliaceae</taxon>
        <taxon>Dactylellina</taxon>
    </lineage>
</organism>
<protein>
    <submittedName>
        <fullName evidence="2">Uncharacterized protein</fullName>
    </submittedName>
</protein>
<comment type="caution">
    <text evidence="2">The sequence shown here is derived from an EMBL/GenBank/DDBJ whole genome shotgun (WGS) entry which is preliminary data.</text>
</comment>
<sequence>MYQNIEQSFDTFKHHLDDLIFNNRYLRSTNEQAYADIASSIEPLLRFSERLQLDVWNVKARAEITVNPNDAEFLALENRFKGIQRRITAGEFTVALLKGDMVAALNSTAQADNTSNSNNTAGSSSSISNGPTPSSSSSTSTYTTTNPPTHCASCSDPLSATDQLYKLPDYTCPPICSLCKPILWECGLCYEEFDATDAPGDTIPTPRHTATTNRTPKYNITALSLAHSALHSAAKKCTSHLTRFDVMIRQQTQTPPEGYHPPAVVRAYTELLRTGLLNIQEEGVRLAARFAYLPRLEPPGEFEAKQAVQTDKKIKRITEGSRDALARLDEVVSAIEDVEISADTDMKICVELWPCEACGATGTKPAWVSIGSKMVCNDCRLMDQSAQPLELNHFAQFVKGDETALPVITIADVL</sequence>
<dbReference type="HOGENOM" id="CLU_663957_0_0_1"/>
<dbReference type="Proteomes" id="UP000015100">
    <property type="component" value="Unassembled WGS sequence"/>
</dbReference>
<feature type="region of interest" description="Disordered" evidence="1">
    <location>
        <begin position="111"/>
        <end position="142"/>
    </location>
</feature>
<reference evidence="2 3" key="1">
    <citation type="journal article" date="2013" name="PLoS Genet.">
        <title>Genomic mechanisms accounting for the adaptation to parasitism in nematode-trapping fungi.</title>
        <authorList>
            <person name="Meerupati T."/>
            <person name="Andersson K.M."/>
            <person name="Friman E."/>
            <person name="Kumar D."/>
            <person name="Tunlid A."/>
            <person name="Ahren D."/>
        </authorList>
    </citation>
    <scope>NUCLEOTIDE SEQUENCE [LARGE SCALE GENOMIC DNA]</scope>
    <source>
        <strain evidence="2 3">CBS 200.50</strain>
    </source>
</reference>